<evidence type="ECO:0000256" key="9">
    <source>
        <dbReference type="ARBA" id="ARBA00023316"/>
    </source>
</evidence>
<name>A0A0G0N1R1_9BACT</name>
<evidence type="ECO:0000313" key="12">
    <source>
        <dbReference type="EMBL" id="KKR10149.1"/>
    </source>
</evidence>
<evidence type="ECO:0000256" key="4">
    <source>
        <dbReference type="ARBA" id="ARBA00022598"/>
    </source>
</evidence>
<evidence type="ECO:0000256" key="3">
    <source>
        <dbReference type="ARBA" id="ARBA00022490"/>
    </source>
</evidence>
<organism evidence="12 13">
    <name type="scientific">Candidatus Woesebacteria bacterium GW2011_GWA1_39_21</name>
    <dbReference type="NCBI Taxonomy" id="1618550"/>
    <lineage>
        <taxon>Bacteria</taxon>
        <taxon>Candidatus Woeseibacteriota</taxon>
    </lineage>
</organism>
<dbReference type="PANTHER" id="PTHR23132">
    <property type="entry name" value="D-ALANINE--D-ALANINE LIGASE"/>
    <property type="match status" value="1"/>
</dbReference>
<dbReference type="EMBL" id="LBWP01000022">
    <property type="protein sequence ID" value="KKR10149.1"/>
    <property type="molecule type" value="Genomic_DNA"/>
</dbReference>
<dbReference type="GO" id="GO:0046872">
    <property type="term" value="F:metal ion binding"/>
    <property type="evidence" value="ECO:0007669"/>
    <property type="project" value="InterPro"/>
</dbReference>
<dbReference type="SUPFAM" id="SSF52440">
    <property type="entry name" value="PreATP-grasp domain"/>
    <property type="match status" value="1"/>
</dbReference>
<dbReference type="SUPFAM" id="SSF56059">
    <property type="entry name" value="Glutathione synthetase ATP-binding domain-like"/>
    <property type="match status" value="1"/>
</dbReference>
<dbReference type="PANTHER" id="PTHR23132:SF23">
    <property type="entry name" value="D-ALANINE--D-ALANINE LIGASE B"/>
    <property type="match status" value="1"/>
</dbReference>
<comment type="caution">
    <text evidence="12">The sequence shown here is derived from an EMBL/GenBank/DDBJ whole genome shotgun (WGS) entry which is preliminary data.</text>
</comment>
<dbReference type="Pfam" id="PF07478">
    <property type="entry name" value="Dala_Dala_lig_C"/>
    <property type="match status" value="1"/>
</dbReference>
<evidence type="ECO:0000256" key="2">
    <source>
        <dbReference type="ARBA" id="ARBA00010871"/>
    </source>
</evidence>
<keyword evidence="9" id="KW-0961">Cell wall biogenesis/degradation</keyword>
<dbReference type="InterPro" id="IPR011095">
    <property type="entry name" value="Dala_Dala_lig_C"/>
</dbReference>
<protein>
    <submittedName>
        <fullName evidence="12">D-alanine-D-alanine ligase</fullName>
    </submittedName>
</protein>
<keyword evidence="5 10" id="KW-0547">Nucleotide-binding</keyword>
<evidence type="ECO:0000256" key="1">
    <source>
        <dbReference type="ARBA" id="ARBA00004496"/>
    </source>
</evidence>
<sequence length="343" mass="38691">MKLQKKYKNMKVALLYNVRHIYPDPNDPRSHKEADFDDRETIDAIVENLKVLGHDVLPIEANEEAYQILYENKNSIDIAFNYSLGINSKDRTAIFPAIFDLLKIPYTGSGVLTNALILNKAKAKDVMKSHGIPVLPHHLFKNGDDVKAELKFPLIVKPIAQGSSAGITNDSVVENESELRRQINFINSTFGDYALVETFIQGREFSVPMLGNPPEILPIIESDHSKLPKGYRKLDSMEVKWVFEEQSEENNLICPAKLDSIENKIKNIAIKVWDALGIKDLCRIDIRCDQNGKPFVLEVNSPPGLIPPEVSKTSYFPFSAKVAGIAYPQLLQKIIDTAQKRYQ</sequence>
<dbReference type="Gene3D" id="3.30.1490.20">
    <property type="entry name" value="ATP-grasp fold, A domain"/>
    <property type="match status" value="1"/>
</dbReference>
<evidence type="ECO:0000256" key="10">
    <source>
        <dbReference type="PROSITE-ProRule" id="PRU00409"/>
    </source>
</evidence>
<dbReference type="STRING" id="1618550.UT39_C0022G0003"/>
<dbReference type="InterPro" id="IPR011761">
    <property type="entry name" value="ATP-grasp"/>
</dbReference>
<dbReference type="GO" id="GO:0005737">
    <property type="term" value="C:cytoplasm"/>
    <property type="evidence" value="ECO:0007669"/>
    <property type="project" value="UniProtKB-SubCell"/>
</dbReference>
<dbReference type="GO" id="GO:0071555">
    <property type="term" value="P:cell wall organization"/>
    <property type="evidence" value="ECO:0007669"/>
    <property type="project" value="UniProtKB-KW"/>
</dbReference>
<evidence type="ECO:0000259" key="11">
    <source>
        <dbReference type="PROSITE" id="PS50975"/>
    </source>
</evidence>
<dbReference type="InterPro" id="IPR013815">
    <property type="entry name" value="ATP_grasp_subdomain_1"/>
</dbReference>
<dbReference type="InterPro" id="IPR000291">
    <property type="entry name" value="D-Ala_lig_Van_CS"/>
</dbReference>
<dbReference type="PROSITE" id="PS50975">
    <property type="entry name" value="ATP_GRASP"/>
    <property type="match status" value="1"/>
</dbReference>
<dbReference type="GO" id="GO:0009252">
    <property type="term" value="P:peptidoglycan biosynthetic process"/>
    <property type="evidence" value="ECO:0007669"/>
    <property type="project" value="UniProtKB-KW"/>
</dbReference>
<dbReference type="GO" id="GO:0008716">
    <property type="term" value="F:D-alanine-D-alanine ligase activity"/>
    <property type="evidence" value="ECO:0007669"/>
    <property type="project" value="InterPro"/>
</dbReference>
<dbReference type="Proteomes" id="UP000034246">
    <property type="component" value="Unassembled WGS sequence"/>
</dbReference>
<keyword evidence="3" id="KW-0963">Cytoplasm</keyword>
<dbReference type="Gene3D" id="3.30.470.20">
    <property type="entry name" value="ATP-grasp fold, B domain"/>
    <property type="match status" value="1"/>
</dbReference>
<gene>
    <name evidence="12" type="ORF">UT39_C0022G0003</name>
</gene>
<accession>A0A0G0N1R1</accession>
<evidence type="ECO:0000256" key="8">
    <source>
        <dbReference type="ARBA" id="ARBA00022984"/>
    </source>
</evidence>
<reference evidence="12 13" key="1">
    <citation type="journal article" date="2015" name="Nature">
        <title>rRNA introns, odd ribosomes, and small enigmatic genomes across a large radiation of phyla.</title>
        <authorList>
            <person name="Brown C.T."/>
            <person name="Hug L.A."/>
            <person name="Thomas B.C."/>
            <person name="Sharon I."/>
            <person name="Castelle C.J."/>
            <person name="Singh A."/>
            <person name="Wilkins M.J."/>
            <person name="Williams K.H."/>
            <person name="Banfield J.F."/>
        </authorList>
    </citation>
    <scope>NUCLEOTIDE SEQUENCE [LARGE SCALE GENOMIC DNA]</scope>
</reference>
<dbReference type="PROSITE" id="PS00844">
    <property type="entry name" value="DALA_DALA_LIGASE_2"/>
    <property type="match status" value="1"/>
</dbReference>
<keyword evidence="4 12" id="KW-0436">Ligase</keyword>
<comment type="subcellular location">
    <subcellularLocation>
        <location evidence="1">Cytoplasm</location>
    </subcellularLocation>
</comment>
<evidence type="ECO:0000256" key="7">
    <source>
        <dbReference type="ARBA" id="ARBA00022960"/>
    </source>
</evidence>
<evidence type="ECO:0000256" key="5">
    <source>
        <dbReference type="ARBA" id="ARBA00022741"/>
    </source>
</evidence>
<dbReference type="AlphaFoldDB" id="A0A0G0N1R1"/>
<comment type="similarity">
    <text evidence="2">Belongs to the D-alanine--D-alanine ligase family.</text>
</comment>
<evidence type="ECO:0000313" key="13">
    <source>
        <dbReference type="Proteomes" id="UP000034246"/>
    </source>
</evidence>
<dbReference type="Gene3D" id="3.40.50.20">
    <property type="match status" value="1"/>
</dbReference>
<dbReference type="PATRIC" id="fig|1618550.3.peg.1062"/>
<proteinExistence type="inferred from homology"/>
<dbReference type="GO" id="GO:0005524">
    <property type="term" value="F:ATP binding"/>
    <property type="evidence" value="ECO:0007669"/>
    <property type="project" value="UniProtKB-UniRule"/>
</dbReference>
<keyword evidence="8" id="KW-0573">Peptidoglycan synthesis</keyword>
<evidence type="ECO:0000256" key="6">
    <source>
        <dbReference type="ARBA" id="ARBA00022840"/>
    </source>
</evidence>
<dbReference type="GO" id="GO:0008360">
    <property type="term" value="P:regulation of cell shape"/>
    <property type="evidence" value="ECO:0007669"/>
    <property type="project" value="UniProtKB-KW"/>
</dbReference>
<keyword evidence="6 10" id="KW-0067">ATP-binding</keyword>
<dbReference type="InterPro" id="IPR016185">
    <property type="entry name" value="PreATP-grasp_dom_sf"/>
</dbReference>
<feature type="domain" description="ATP-grasp" evidence="11">
    <location>
        <begin position="124"/>
        <end position="336"/>
    </location>
</feature>
<keyword evidence="7" id="KW-0133">Cell shape</keyword>